<sequence length="416" mass="42122">MAAGAGYMVDVGRGDQEFSWSGLAGTMIEGGLDGALSAGMSRFTGGLTRFTPGGGLTSRLPAPGMKAKPSGGARSPAANGGGRPAGGSGGSATRSGGGDPSPGAAGPRRDGGGGDPGCAGQGRRHSFDRATLVLMADGSAKPIEDIVLGDEVAATDPQSGVSGPRQVTRLHINLDTDLTNVTVRASTGQTTVLETTEHHPFWDATDGRWVDAGELKPGHRLLVHDDKRLEGDGSGAGSGGGGPPVEVTVVKVDNRVGEELMHDLTVADIHTYYVLAGTEPVLVHNCGDGAEDRLREIADEIKSSPPKRERPGTVSESIGIRPSGLLVAVHTRSGNRGPIPGPLMSALTACSHVHGGCSEVSGAAKLMNLGATPESVTTVGIQSKRHGAAYHGRLMGPCPSCGRMLSALGMTSSGDG</sequence>
<dbReference type="SMART" id="SM00306">
    <property type="entry name" value="HintN"/>
    <property type="match status" value="1"/>
</dbReference>
<dbReference type="CDD" id="cd00081">
    <property type="entry name" value="Hint"/>
    <property type="match status" value="1"/>
</dbReference>
<dbReference type="InterPro" id="IPR030934">
    <property type="entry name" value="Intein_C"/>
</dbReference>
<dbReference type="AlphaFoldDB" id="A0A6V8KV94"/>
<dbReference type="PROSITE" id="PS50818">
    <property type="entry name" value="INTEIN_C_TER"/>
    <property type="match status" value="1"/>
</dbReference>
<gene>
    <name evidence="3" type="ORF">Phou_105010</name>
</gene>
<dbReference type="EMBL" id="BLPF01000005">
    <property type="protein sequence ID" value="GFJ86321.1"/>
    <property type="molecule type" value="Genomic_DNA"/>
</dbReference>
<dbReference type="SUPFAM" id="SSF51294">
    <property type="entry name" value="Hedgehog/intein (Hint) domain"/>
    <property type="match status" value="1"/>
</dbReference>
<proteinExistence type="predicted"/>
<dbReference type="InterPro" id="IPR003587">
    <property type="entry name" value="Hint_dom_N"/>
</dbReference>
<comment type="caution">
    <text evidence="3">The sequence shown here is derived from an EMBL/GenBank/DDBJ whole genome shotgun (WGS) entry which is preliminary data.</text>
</comment>
<reference evidence="3 4" key="1">
    <citation type="submission" date="2020-03" db="EMBL/GenBank/DDBJ databases">
        <title>Whole genome shotgun sequence of Phytohabitans houttuyneae NBRC 108639.</title>
        <authorList>
            <person name="Komaki H."/>
            <person name="Tamura T."/>
        </authorList>
    </citation>
    <scope>NUCLEOTIDE SEQUENCE [LARGE SCALE GENOMIC DNA]</scope>
    <source>
        <strain evidence="3 4">NBRC 108639</strain>
    </source>
</reference>
<feature type="domain" description="Hint" evidence="2">
    <location>
        <begin position="124"/>
        <end position="225"/>
    </location>
</feature>
<keyword evidence="4" id="KW-1185">Reference proteome</keyword>
<feature type="compositionally biased region" description="Gly residues" evidence="1">
    <location>
        <begin position="79"/>
        <end position="100"/>
    </location>
</feature>
<name>A0A6V8KV94_9ACTN</name>
<dbReference type="InterPro" id="IPR036844">
    <property type="entry name" value="Hint_dom_sf"/>
</dbReference>
<feature type="compositionally biased region" description="Low complexity" evidence="1">
    <location>
        <begin position="69"/>
        <end position="78"/>
    </location>
</feature>
<evidence type="ECO:0000313" key="4">
    <source>
        <dbReference type="Proteomes" id="UP000482800"/>
    </source>
</evidence>
<dbReference type="Pfam" id="PF07591">
    <property type="entry name" value="PT-HINT"/>
    <property type="match status" value="1"/>
</dbReference>
<reference evidence="3 4" key="2">
    <citation type="submission" date="2020-03" db="EMBL/GenBank/DDBJ databases">
        <authorList>
            <person name="Ichikawa N."/>
            <person name="Kimura A."/>
            <person name="Kitahashi Y."/>
            <person name="Uohara A."/>
        </authorList>
    </citation>
    <scope>NUCLEOTIDE SEQUENCE [LARGE SCALE GENOMIC DNA]</scope>
    <source>
        <strain evidence="3 4">NBRC 108639</strain>
    </source>
</reference>
<evidence type="ECO:0000256" key="1">
    <source>
        <dbReference type="SAM" id="MobiDB-lite"/>
    </source>
</evidence>
<dbReference type="Proteomes" id="UP000482800">
    <property type="component" value="Unassembled WGS sequence"/>
</dbReference>
<organism evidence="3 4">
    <name type="scientific">Phytohabitans houttuyneae</name>
    <dbReference type="NCBI Taxonomy" id="1076126"/>
    <lineage>
        <taxon>Bacteria</taxon>
        <taxon>Bacillati</taxon>
        <taxon>Actinomycetota</taxon>
        <taxon>Actinomycetes</taxon>
        <taxon>Micromonosporales</taxon>
        <taxon>Micromonosporaceae</taxon>
    </lineage>
</organism>
<evidence type="ECO:0000313" key="3">
    <source>
        <dbReference type="EMBL" id="GFJ86321.1"/>
    </source>
</evidence>
<evidence type="ECO:0000259" key="2">
    <source>
        <dbReference type="SMART" id="SM00306"/>
    </source>
</evidence>
<feature type="region of interest" description="Disordered" evidence="1">
    <location>
        <begin position="50"/>
        <end position="123"/>
    </location>
</feature>
<dbReference type="Gene3D" id="2.170.16.10">
    <property type="entry name" value="Hedgehog/Intein (Hint) domain"/>
    <property type="match status" value="1"/>
</dbReference>
<accession>A0A6V8KV94</accession>
<protein>
    <recommendedName>
        <fullName evidence="2">Hint domain-containing protein</fullName>
    </recommendedName>
</protein>